<evidence type="ECO:0000313" key="7">
    <source>
        <dbReference type="Proteomes" id="UP001179121"/>
    </source>
</evidence>
<dbReference type="PANTHER" id="PTHR43432:SF3">
    <property type="entry name" value="SLR0285 PROTEIN"/>
    <property type="match status" value="1"/>
</dbReference>
<protein>
    <recommendedName>
        <fullName evidence="5">Elp3/MiaA/NifB-like radical SAM core domain-containing protein</fullName>
    </recommendedName>
</protein>
<evidence type="ECO:0000256" key="2">
    <source>
        <dbReference type="ARBA" id="ARBA00023004"/>
    </source>
</evidence>
<dbReference type="PANTHER" id="PTHR43432">
    <property type="entry name" value="SLR0285 PROTEIN"/>
    <property type="match status" value="1"/>
</dbReference>
<keyword evidence="1" id="KW-0479">Metal-binding</keyword>
<keyword evidence="7" id="KW-1185">Reference proteome</keyword>
<feature type="region of interest" description="Disordered" evidence="4">
    <location>
        <begin position="1"/>
        <end position="22"/>
    </location>
</feature>
<evidence type="ECO:0000256" key="4">
    <source>
        <dbReference type="SAM" id="MobiDB-lite"/>
    </source>
</evidence>
<dbReference type="InterPro" id="IPR006638">
    <property type="entry name" value="Elp3/MiaA/NifB-like_rSAM"/>
</dbReference>
<evidence type="ECO:0000256" key="3">
    <source>
        <dbReference type="ARBA" id="ARBA00023014"/>
    </source>
</evidence>
<dbReference type="Gene3D" id="3.80.30.30">
    <property type="match status" value="1"/>
</dbReference>
<evidence type="ECO:0000259" key="5">
    <source>
        <dbReference type="SMART" id="SM00729"/>
    </source>
</evidence>
<dbReference type="AlphaFoldDB" id="A0AA86MZV0"/>
<dbReference type="KEGG" id="nti:DNFV4_02566"/>
<dbReference type="SUPFAM" id="SSF102114">
    <property type="entry name" value="Radical SAM enzymes"/>
    <property type="match status" value="1"/>
</dbReference>
<feature type="domain" description="Elp3/MiaA/NifB-like radical SAM core" evidence="5">
    <location>
        <begin position="48"/>
        <end position="276"/>
    </location>
</feature>
<dbReference type="Pfam" id="PF04055">
    <property type="entry name" value="Radical_SAM"/>
    <property type="match status" value="1"/>
</dbReference>
<dbReference type="Proteomes" id="UP001179121">
    <property type="component" value="Chromosome"/>
</dbReference>
<dbReference type="InterPro" id="IPR040086">
    <property type="entry name" value="MJ0683-like"/>
</dbReference>
<dbReference type="CDD" id="cd01335">
    <property type="entry name" value="Radical_SAM"/>
    <property type="match status" value="1"/>
</dbReference>
<dbReference type="RefSeq" id="WP_289268884.1">
    <property type="nucleotide sequence ID" value="NZ_OX365700.1"/>
</dbReference>
<dbReference type="GO" id="GO:0051536">
    <property type="term" value="F:iron-sulfur cluster binding"/>
    <property type="evidence" value="ECO:0007669"/>
    <property type="project" value="UniProtKB-KW"/>
</dbReference>
<dbReference type="SFLD" id="SFLDG01084">
    <property type="entry name" value="Uncharacterised_Radical_SAM_Su"/>
    <property type="match status" value="1"/>
</dbReference>
<reference evidence="6" key="1">
    <citation type="submission" date="2022-10" db="EMBL/GenBank/DDBJ databases">
        <authorList>
            <person name="Koch H."/>
        </authorList>
    </citation>
    <scope>NUCLEOTIDE SEQUENCE</scope>
    <source>
        <strain evidence="6">DNF</strain>
    </source>
</reference>
<dbReference type="InterPro" id="IPR058240">
    <property type="entry name" value="rSAM_sf"/>
</dbReference>
<gene>
    <name evidence="6" type="ORF">DNFV4_02566</name>
</gene>
<organism evidence="6 7">
    <name type="scientific">Nitrospira tepida</name>
    <dbReference type="NCBI Taxonomy" id="2973512"/>
    <lineage>
        <taxon>Bacteria</taxon>
        <taxon>Pseudomonadati</taxon>
        <taxon>Nitrospirota</taxon>
        <taxon>Nitrospiria</taxon>
        <taxon>Nitrospirales</taxon>
        <taxon>Nitrospiraceae</taxon>
        <taxon>Nitrospira</taxon>
    </lineage>
</organism>
<evidence type="ECO:0000313" key="6">
    <source>
        <dbReference type="EMBL" id="CAI4032138.1"/>
    </source>
</evidence>
<keyword evidence="2" id="KW-0408">Iron</keyword>
<dbReference type="SFLD" id="SFLDS00029">
    <property type="entry name" value="Radical_SAM"/>
    <property type="match status" value="1"/>
</dbReference>
<dbReference type="SMART" id="SM00729">
    <property type="entry name" value="Elp3"/>
    <property type="match status" value="1"/>
</dbReference>
<proteinExistence type="predicted"/>
<name>A0AA86MZV0_9BACT</name>
<dbReference type="EMBL" id="OX365700">
    <property type="protein sequence ID" value="CAI4032138.1"/>
    <property type="molecule type" value="Genomic_DNA"/>
</dbReference>
<dbReference type="GO" id="GO:0046872">
    <property type="term" value="F:metal ion binding"/>
    <property type="evidence" value="ECO:0007669"/>
    <property type="project" value="UniProtKB-KW"/>
</dbReference>
<evidence type="ECO:0000256" key="1">
    <source>
        <dbReference type="ARBA" id="ARBA00022723"/>
    </source>
</evidence>
<sequence length="337" mass="38081">MLTVANPPNPYESQHREWLEPPPPVQVQVFEDDSREILSRNESPDLPFRWSVNPYRGCFHACAYCYARPSHEYWGFGAGTDFESKLIIKPDAPDLLRQAFLRPSWRGELIVFSGNTDCYQPLEATYGLTRACLEVCAEFQNPVGVITKSALIQRDIDLLRRLHDRAWLRVYISIPFADAEVARKVEPHVPSPAKRFATVEALVKAGIPTGVSLAPIIPGLNDQDIPTLLTQARAAGADEAFYTLLRLSGSVEPVFLDRMAAAFPDRIDKIRHRLMEVRGGRLSDSRFYRRQEGSGAYWNMIETLFTVSARKAGFPEPCDRSIPQTFRRPVVGQMALF</sequence>
<dbReference type="InterPro" id="IPR007197">
    <property type="entry name" value="rSAM"/>
</dbReference>
<keyword evidence="3" id="KW-0411">Iron-sulfur</keyword>
<dbReference type="GO" id="GO:0003824">
    <property type="term" value="F:catalytic activity"/>
    <property type="evidence" value="ECO:0007669"/>
    <property type="project" value="InterPro"/>
</dbReference>
<accession>A0AA86MZV0</accession>
<dbReference type="NCBIfam" id="NF033668">
    <property type="entry name" value="rSAM_PA0069"/>
    <property type="match status" value="1"/>
</dbReference>